<keyword evidence="3" id="KW-1185">Reference proteome</keyword>
<dbReference type="InterPro" id="IPR042345">
    <property type="entry name" value="Btbd7"/>
</dbReference>
<feature type="compositionally biased region" description="Basic residues" evidence="1">
    <location>
        <begin position="184"/>
        <end position="195"/>
    </location>
</feature>
<dbReference type="AlphaFoldDB" id="A0AAV2Q1V1"/>
<name>A0AAV2Q1V1_MEGNR</name>
<evidence type="ECO:0000256" key="1">
    <source>
        <dbReference type="SAM" id="MobiDB-lite"/>
    </source>
</evidence>
<protein>
    <submittedName>
        <fullName evidence="2">Uncharacterized protein</fullName>
    </submittedName>
</protein>
<feature type="region of interest" description="Disordered" evidence="1">
    <location>
        <begin position="173"/>
        <end position="205"/>
    </location>
</feature>
<evidence type="ECO:0000313" key="3">
    <source>
        <dbReference type="Proteomes" id="UP001497623"/>
    </source>
</evidence>
<dbReference type="PANTHER" id="PTHR16064">
    <property type="entry name" value="BTB POZ DOMAIN CONTAINING 7"/>
    <property type="match status" value="1"/>
</dbReference>
<comment type="caution">
    <text evidence="2">The sequence shown here is derived from an EMBL/GenBank/DDBJ whole genome shotgun (WGS) entry which is preliminary data.</text>
</comment>
<organism evidence="2 3">
    <name type="scientific">Meganyctiphanes norvegica</name>
    <name type="common">Northern krill</name>
    <name type="synonym">Thysanopoda norvegica</name>
    <dbReference type="NCBI Taxonomy" id="48144"/>
    <lineage>
        <taxon>Eukaryota</taxon>
        <taxon>Metazoa</taxon>
        <taxon>Ecdysozoa</taxon>
        <taxon>Arthropoda</taxon>
        <taxon>Crustacea</taxon>
        <taxon>Multicrustacea</taxon>
        <taxon>Malacostraca</taxon>
        <taxon>Eumalacostraca</taxon>
        <taxon>Eucarida</taxon>
        <taxon>Euphausiacea</taxon>
        <taxon>Euphausiidae</taxon>
        <taxon>Meganyctiphanes</taxon>
    </lineage>
</organism>
<reference evidence="2 3" key="1">
    <citation type="submission" date="2024-05" db="EMBL/GenBank/DDBJ databases">
        <authorList>
            <person name="Wallberg A."/>
        </authorList>
    </citation>
    <scope>NUCLEOTIDE SEQUENCE [LARGE SCALE GENOMIC DNA]</scope>
</reference>
<gene>
    <name evidence="2" type="ORF">MNOR_LOCUS6674</name>
</gene>
<dbReference type="Proteomes" id="UP001497623">
    <property type="component" value="Unassembled WGS sequence"/>
</dbReference>
<proteinExistence type="predicted"/>
<evidence type="ECO:0000313" key="2">
    <source>
        <dbReference type="EMBL" id="CAL4067726.1"/>
    </source>
</evidence>
<feature type="non-terminal residue" evidence="2">
    <location>
        <position position="1"/>
    </location>
</feature>
<dbReference type="GO" id="GO:0061138">
    <property type="term" value="P:morphogenesis of a branching epithelium"/>
    <property type="evidence" value="ECO:0007669"/>
    <property type="project" value="InterPro"/>
</dbReference>
<feature type="compositionally biased region" description="Low complexity" evidence="1">
    <location>
        <begin position="278"/>
        <end position="305"/>
    </location>
</feature>
<feature type="compositionally biased region" description="Polar residues" evidence="1">
    <location>
        <begin position="196"/>
        <end position="205"/>
    </location>
</feature>
<accession>A0AAV2Q1V1</accession>
<dbReference type="PANTHER" id="PTHR16064:SF3">
    <property type="entry name" value="BTB_POZ DOMAIN-CONTAINING PROTEIN 7"/>
    <property type="match status" value="1"/>
</dbReference>
<sequence length="305" mass="33534">VPDSESVLGMVRRERELVSTPGYQRAASLPFADRRALRRQVRLRVVREFNLPDSVADVLESASYQDDEEEVSQRCSVRDEGRSKLHPPEFLLEPLLHHHHHTYRLGQGEEGLSEVMPDVALASSSLSVLQQQSGIGGPGGSSSLEEQRRRCVGSLEELQDVGLMLDLGDGSHHQVGSHMSLGSNHRRHSSRRRHMGSTTLSSSTLERMERVQTLERMDRVATLDRMDRMQLSNSPLGSSSGIVGNSATHLSHLANISGHHTYSAGGLRASPHTPPLRPHSTTTTLGTTATTPRHHTANTTPPLFL</sequence>
<dbReference type="EMBL" id="CAXKWB010002788">
    <property type="protein sequence ID" value="CAL4067726.1"/>
    <property type="molecule type" value="Genomic_DNA"/>
</dbReference>
<feature type="region of interest" description="Disordered" evidence="1">
    <location>
        <begin position="264"/>
        <end position="305"/>
    </location>
</feature>